<feature type="compositionally biased region" description="Polar residues" evidence="1">
    <location>
        <begin position="857"/>
        <end position="871"/>
    </location>
</feature>
<feature type="compositionally biased region" description="Polar residues" evidence="1">
    <location>
        <begin position="336"/>
        <end position="358"/>
    </location>
</feature>
<dbReference type="OrthoDB" id="1898655at2759"/>
<dbReference type="InterPro" id="IPR021916">
    <property type="entry name" value="DUF3527"/>
</dbReference>
<dbReference type="PANTHER" id="PTHR31390">
    <property type="entry name" value="EXPRESSED PROTEIN"/>
    <property type="match status" value="1"/>
</dbReference>
<protein>
    <submittedName>
        <fullName evidence="2">Uncharacterized protein</fullName>
    </submittedName>
</protein>
<feature type="region of interest" description="Disordered" evidence="1">
    <location>
        <begin position="97"/>
        <end position="129"/>
    </location>
</feature>
<keyword evidence="3" id="KW-1185">Reference proteome</keyword>
<sequence length="891" mass="98199">MLPQKYKTKSDKPNMSYADLHHVIIRNVKDIPQKAAGDHQKQQIGGKAIDDEELVKYMSKLPSYLERGENLQEKVLNVGVLDWGRLEKWQYSHKQTQYRNSRYSTSSSNTSSSFSTDESPTYSSRGRSCSPAYQRMCRPSLQSHLTAFPMEGHSQDEESVGKIQDIKNSDSNTFNWQEKDISTAPAFCKDHTDVKLEQCKKNDTEPKSGPGTGTLKNVPCDEMASCQKAKIKSQDGGFTKREENLWKPKFKNSKQDVPEGCRTVVLLLPRGRMESSHSGVSHNSNSATFCGQRSTEACRRSFSDNSVHADLNFDIPRSCPLPWEVSSKESQVKVEQPSSEDTVSIKFSSGSSHSTLQSAKVAKNLSKDRTLEEKRSTTVPMCLPRNEPSKALDPKPCKAEKVRSTSPFFRFGNGVGKMNKSSSSKDSSDIHNLRSTDVSGKATSENALASSCMDASSSDKPTATGKARSSPLRRLLEPLLKPKAENSRRLVDQSERRSVSTERACRSSDGQLGSLAVQSGKIKLDMIGCKTININDSAMDKKHGPLTTFQALLRVAVKNGLPLLTFAVDKERDILAATLKKLNTTVMDDCSCIYTFFTIREVKKKYGSWINQGGKGKAHDYIHNAVAQMKVSDSQMSNLIPPNQFSLREFVLFSVDLRQADNQTSVFQPNDELAAVVVKIPKKIIPSSRKHEHQNNNSSKMSQVNLKESLSGVSCGTHSLPSKGGPSSLIERWNTGGSCDCGGWDLGCKLRILANQNQAPKKSSSTNGSPTADRLELFSELPTDVAFGFEYLSTGRCSRKPAFSLAPFKDGVYSVEFSSSLSTLQAFSICIAVLDSRNLRELSEPFNSLEEKSLGQTMHGLQNSGVSGTSRTEGDVPRYVSYPPLSPVGRV</sequence>
<dbReference type="AlphaFoldDB" id="A0A8K0MQV8"/>
<feature type="region of interest" description="Disordered" evidence="1">
    <location>
        <begin position="329"/>
        <end position="505"/>
    </location>
</feature>
<dbReference type="Pfam" id="PF12043">
    <property type="entry name" value="DUF3527"/>
    <property type="match status" value="1"/>
</dbReference>
<dbReference type="EMBL" id="VOIH02000002">
    <property type="protein sequence ID" value="KAF3454613.1"/>
    <property type="molecule type" value="Genomic_DNA"/>
</dbReference>
<feature type="compositionally biased region" description="Basic and acidic residues" evidence="1">
    <location>
        <begin position="365"/>
        <end position="376"/>
    </location>
</feature>
<evidence type="ECO:0000313" key="3">
    <source>
        <dbReference type="Proteomes" id="UP000796880"/>
    </source>
</evidence>
<reference evidence="2" key="1">
    <citation type="submission" date="2020-03" db="EMBL/GenBank/DDBJ databases">
        <title>A high-quality chromosome-level genome assembly of a woody plant with both climbing and erect habits, Rhamnella rubrinervis.</title>
        <authorList>
            <person name="Lu Z."/>
            <person name="Yang Y."/>
            <person name="Zhu X."/>
            <person name="Sun Y."/>
        </authorList>
    </citation>
    <scope>NUCLEOTIDE SEQUENCE</scope>
    <source>
        <strain evidence="2">BYM</strain>
        <tissue evidence="2">Leaf</tissue>
    </source>
</reference>
<gene>
    <name evidence="2" type="ORF">FNV43_RR05061</name>
</gene>
<feature type="region of interest" description="Disordered" evidence="1">
    <location>
        <begin position="857"/>
        <end position="891"/>
    </location>
</feature>
<evidence type="ECO:0000313" key="2">
    <source>
        <dbReference type="EMBL" id="KAF3454613.1"/>
    </source>
</evidence>
<evidence type="ECO:0000256" key="1">
    <source>
        <dbReference type="SAM" id="MobiDB-lite"/>
    </source>
</evidence>
<dbReference type="PANTHER" id="PTHR31390:SF4">
    <property type="entry name" value="DUF3527 DOMAIN-CONTAINING PROTEIN"/>
    <property type="match status" value="1"/>
</dbReference>
<dbReference type="Proteomes" id="UP000796880">
    <property type="component" value="Unassembled WGS sequence"/>
</dbReference>
<feature type="compositionally biased region" description="Polar residues" evidence="1">
    <location>
        <begin position="435"/>
        <end position="461"/>
    </location>
</feature>
<feature type="compositionally biased region" description="Basic and acidic residues" evidence="1">
    <location>
        <begin position="474"/>
        <end position="505"/>
    </location>
</feature>
<organism evidence="2 3">
    <name type="scientific">Rhamnella rubrinervis</name>
    <dbReference type="NCBI Taxonomy" id="2594499"/>
    <lineage>
        <taxon>Eukaryota</taxon>
        <taxon>Viridiplantae</taxon>
        <taxon>Streptophyta</taxon>
        <taxon>Embryophyta</taxon>
        <taxon>Tracheophyta</taxon>
        <taxon>Spermatophyta</taxon>
        <taxon>Magnoliopsida</taxon>
        <taxon>eudicotyledons</taxon>
        <taxon>Gunneridae</taxon>
        <taxon>Pentapetalae</taxon>
        <taxon>rosids</taxon>
        <taxon>fabids</taxon>
        <taxon>Rosales</taxon>
        <taxon>Rhamnaceae</taxon>
        <taxon>rhamnoid group</taxon>
        <taxon>Rhamneae</taxon>
        <taxon>Rhamnella</taxon>
    </lineage>
</organism>
<name>A0A8K0MQV8_9ROSA</name>
<comment type="caution">
    <text evidence="2">The sequence shown here is derived from an EMBL/GenBank/DDBJ whole genome shotgun (WGS) entry which is preliminary data.</text>
</comment>
<feature type="compositionally biased region" description="Basic and acidic residues" evidence="1">
    <location>
        <begin position="387"/>
        <end position="403"/>
    </location>
</feature>
<accession>A0A8K0MQV8</accession>
<proteinExistence type="predicted"/>
<feature type="compositionally biased region" description="Low complexity" evidence="1">
    <location>
        <begin position="101"/>
        <end position="124"/>
    </location>
</feature>